<proteinExistence type="predicted"/>
<dbReference type="AlphaFoldDB" id="A0A3Q9FUC1"/>
<evidence type="ECO:0000313" key="3">
    <source>
        <dbReference type="Proteomes" id="UP000267900"/>
    </source>
</evidence>
<evidence type="ECO:0000313" key="2">
    <source>
        <dbReference type="EMBL" id="AZQ72009.1"/>
    </source>
</evidence>
<reference evidence="2 3" key="1">
    <citation type="submission" date="2018-12" db="EMBL/GenBank/DDBJ databases">
        <title>The whole draft genome of Streptomyce luteoverticillatus CGMCC 15060.</title>
        <authorList>
            <person name="Feng Z."/>
            <person name="Chen G."/>
            <person name="Zhang J."/>
            <person name="Zhu H."/>
            <person name="Yu X."/>
            <person name="Zhang W."/>
            <person name="Zhang X."/>
        </authorList>
    </citation>
    <scope>NUCLEOTIDE SEQUENCE [LARGE SCALE GENOMIC DNA]</scope>
    <source>
        <strain evidence="2 3">CGMCC 15060</strain>
    </source>
</reference>
<organism evidence="2 3">
    <name type="scientific">Streptomyces luteoverticillatus</name>
    <name type="common">Streptoverticillium luteoverticillatus</name>
    <dbReference type="NCBI Taxonomy" id="66425"/>
    <lineage>
        <taxon>Bacteria</taxon>
        <taxon>Bacillati</taxon>
        <taxon>Actinomycetota</taxon>
        <taxon>Actinomycetes</taxon>
        <taxon>Kitasatosporales</taxon>
        <taxon>Streptomycetaceae</taxon>
        <taxon>Streptomyces</taxon>
    </lineage>
</organism>
<dbReference type="OrthoDB" id="3471188at2"/>
<dbReference type="RefSeq" id="WP_126914559.1">
    <property type="nucleotide sequence ID" value="NZ_CP034587.1"/>
</dbReference>
<evidence type="ECO:0000256" key="1">
    <source>
        <dbReference type="SAM" id="SignalP"/>
    </source>
</evidence>
<keyword evidence="3" id="KW-1185">Reference proteome</keyword>
<evidence type="ECO:0008006" key="4">
    <source>
        <dbReference type="Google" id="ProtNLM"/>
    </source>
</evidence>
<feature type="chain" id="PRO_5038514418" description="Repetin" evidence="1">
    <location>
        <begin position="25"/>
        <end position="223"/>
    </location>
</feature>
<sequence>MAFASPARLSARSRKAAALGVALAATVTLGGAAAGNAAAASDAAPQRASVTGSAEFGLPYWPDKDVRSFAFDAHAKPYSRPLAGLPSGLPTDAEGTVKVSHYVAALGKTMTAEGKVDCLVTGPGVASLTAVMTKVSPDGPQDWVGKRLGFSVLDGGKEKAGHKSKDRVGFSWAAVNVLRDGDKGAKEPVSSDVGTCMSSAPYAPVTKGGYTVRHAELPRVPKK</sequence>
<gene>
    <name evidence="2" type="ORF">EKH77_13000</name>
</gene>
<dbReference type="EMBL" id="CP034587">
    <property type="protein sequence ID" value="AZQ72009.1"/>
    <property type="molecule type" value="Genomic_DNA"/>
</dbReference>
<dbReference type="Proteomes" id="UP000267900">
    <property type="component" value="Chromosome"/>
</dbReference>
<protein>
    <recommendedName>
        <fullName evidence="4">Repetin</fullName>
    </recommendedName>
</protein>
<keyword evidence="1" id="KW-0732">Signal</keyword>
<name>A0A3Q9FUC1_STRLT</name>
<feature type="signal peptide" evidence="1">
    <location>
        <begin position="1"/>
        <end position="24"/>
    </location>
</feature>
<accession>A0A3Q9FUC1</accession>